<evidence type="ECO:0000256" key="1">
    <source>
        <dbReference type="ARBA" id="ARBA00022490"/>
    </source>
</evidence>
<dbReference type="PROSITE" id="PS50005">
    <property type="entry name" value="TPR"/>
    <property type="match status" value="1"/>
</dbReference>
<sequence>MKVTDIPNLIRTNLWNHGYCLKQIKNIIIEKEHNIQLNTLDHAYIENKYVKYCLEYWVEEINSFLNEHSTDGRLIEKLIALNNIKHFVEIPPPFNELNYYKLLMEHKDLIEQHREEILMRRFKEKCLELSMTHSNIITKEVDFLKALLEFLAMFEKCDEYPDMMKLQHLYEPDMSSDKFFQVIMNLDFVDYDIKLKQLQYAAQSLMGQKHIALMDKYQEIIGAYFKPVTLEKLTIDNRVVIEIIGGNFYLSDIINKVNTLLLHDSCIEEVRFICSGIMYINENLENSMWHGKNIVVYAKAIVVCDKCKWDISGKSATATTIAKAKTDDDGVGVDGQHGKCGESGGNVFIHADNVLHPQMLEIWSNGGNGSDGQNGGDGKNGRDGTGISHVDFMSKFPTSGKLIGKFLIKNLKTIVHNIRSLGQIKVSWLNGNNCSVEDIIKCDERCNAYLEAVTEDGQEIYFSSSFGGQTFVLYKGSAGCPGGRGGTAGLSGQGGYPGEMISSDKGIVVISNSGKNGENGEEGKCGTYGKNGWDIAFIDWALWMDGTYYGIEQNRKLNLSYYDNSASDRIYVPYRAKNSNYAYAKISETSIPKPASTTFTEKDTLMRSERQAQAERKKNISQKRIFTLYSQYMVDTNIGLYQNIQIYMRYIEKHAFEKIIKNRDRQKEISKITVTRSKPSLQKNSKICNTISQLFPSTEPEQAHGKSLEDLLKGLRQASLNEWFELGNEELEYSHFNHLFELYGQLEKKYAQRKKGTNDNAYEIQAQLKNIGQFLIKKYRLAVLQQIALQIAGYRNIVTNKFESTPKNMIKYFRKIKCNPHVNLSPHKELGNLQQYFFEDNETQRNMISEFCTEENVSKYHEAFKFSIASFVIDEGEEEEAHSSAKKYYKEYIKFARKQEIKLKKFYEESKLDAGNEMAGQFIRSLNNTIVENKLKEDAKKDKQLNELYERFTNMFSERFIWEDCMKDPKILEEYVQHIQLHGPLSPSYRELLAYIFNINICIYTTDQNNQLCLLDVHNPQSTDVIYLLSTNKNYMLLSINQNFLELDIERNGKANQCAKIIAEVESMERKVDLNEYMQEGLFLPGNKEDNSVSSTTNTEIDEKQDIYYIIRHFPCSEQREKLRFMLDKISSKYTGQHEIIHALAKIFSCNGRHISYNELYCLVNAVLNFVIEDRPGLNIFNWIIMAYPQKQWLNEIILLKLENHFQMLLDKIHEWRQYLANIHEKETLLLMSFKLEQRRSNKAFSTECIGAILYLLSNISERVPGLHELELSEWPYAIKEKYWTTKLSTLTEWEEEELQRASYYLLSLENIAGTSLVDEFMDLLIRKGVTLQSNKNTSVTNEVSSYFQKKTSSISTHDFLQILLNFHNGEWNFSKKVLITLKECQINDWTIQMKEIFPTNEEDRNAKKLIDLIRGNGNTSAYILNDLNAIRDIIQSMKQMAVMSEEAIKEEIARHKSKIERSEKESDKLQYVNNCMADLLNLIDDAINIKKNFRLRDTQKLAILALFRNECSTLMQVSTGEGKSLIVVALSILKALCDQKVDIITSSSVLAKRDSEINSDIYDLFSVSVSHNCDNDVENRKEVYSCKNVVYGELSSFQRDYLLDRFYGRNILGDRSFKNVIIDEVDSMLLDKGNNMLYLSHDLPCLDKLESVYVYIWQLINRSFTSKEEFLQIFDSKAIRQAVLCNMYGSLSKEDIKKIDAHISGQQVNTIWEHLIKYNIIDNDGYVLKDNVDKKDIMKVLSSDLKRYERYLIYLFEQIPKRKKFIIIPNYLKPFVVLHLDAWIDSAKTALFMQERQDYIVDVDRKGSRPDLKANITIIDRDTGTDQTNSQWDEALHQFLQLKHGCRLSIQSLKAVFVSNVRYLKMYSNLYGLTGTLGSQRERDLLRNIYQVDFVTVPTTRMRKFKECNPIACSNLKECYQHICSEADTYTKAGRSVLIICETVQDVDSLYSVLDAKNMTNLHTYTRDYESFDVAAEHLREGQNIIATNLAGRGTDIKITEQLDKAGGLHVCLTYLPNNNRVEQQAFGRAARCGNNGSGRLIILGSRDTQSISQTSHLKKERDFEEIRRISDIKLCYETRISIEEDAFHQFKEMYQHLEKNLKDEVCDEVKEVLLRSCLDEWAFWLDESSKYIDGTLGEQNTDKYKASLSKLIDRLQALKSKESKNWVHWTREPTQIIRLAKYFARNNQHGTAIEMFDRVIKEEPNFAESAHYYKAFSLIKNIDKKDRGALKELKKELRQAAKLLEKHRDYAIMAGNIIDAQKQRNPGIMQIDAFKEQHKNISIIYQIFLQSIDDMLGHNVTSQNFEKYDINEELAETLYLDLIKNDILRRPRVSKNIEEGIVKKICEHHGVIPKELNDFLMKKRGSFIGQLFEKDIKKSVRMPNKEDFWKLLVKEKILKDEVKYVKIVVKKLRNIDPSLLKPLNNMIEQKELEEQTLKCNEQQLLLHTSGAAEQNNQDRDEDIILEKGLFKKFIGNDKYKILKRRNIFIYNKKATYDAGKVQDVIFPCFDSIIVEDLTKRDISKKDAKLILTDLVKQRILSDGEEGLYRLVMSYDQIANLQLPSCPIYESFVIQLLNVCFMYRIALQKLVKDFQDETVPVILQLTTKPHQSLICSLIDEKIVKLAKVSINNDNLESKLQNRYERIMCGKDVFMQILYKNSLVPQTKKDAELFNYIIQKGWIDVMESMEESVIESFKGQLTNHIEGASKLLNTSAEIATGTWQPKVSSTLMYTYYSLTAEEREKILVFVNGDTLKCASETSDYEGPTETIKTIIDAHNHFSKKATMKNIVNTLKALKNAFKGLDLPDCSMIPLLEHVETIGSFSSGDYPSEELDIFATNGLGDLLVAQEQLWSWKMIFRCAAVVVFGIMQIILGNMIEMFSAGTMLCLAGALISEGMNDIFFAISAFRRGSFSWKSYMHHKVMSLAITGLTFGLGTMFSSANKTSSYANKIIGFVSTAGTKITTTSGKQVFNELMRKGTYLLTKKFTKRIVMSTVQSFAFSLTSASVDWVVDKYLHNLCRNIGFSMMVKIDQVVEQHIMSDTLTTAYQTLGRQNATTMIRDLTNDYFASGITSELSRICSRLVYTVMNVVKQSQSVHSAFVGSFKVETLLDLIDPASTIMEKISVLYDLGKMTDNMLNELNERLQIKISELNEISTSIQQDQRNSADDDATDMSRFRYDVISMWKTTLRARASQVIDENIVRPIMDTVAMVIVNYASSQIESMYSDYEEHKYSGRFQQYSQEYEMQEFRDMPEQERKQLEKEYHNNLQNLLMKTRNPKLFADIVRENVPMDTTYVAACLPILQRMLENQGYVKGLTLVVDEASDLSERTSTMSDGEQGTVIKIFLKDGYFQVSRDDSGMSDDSKNCLYDMLCQYIPGLNSMSAKTFREEIAKEIEANPGMQDHLSYGKHQYRIGFGLIGDKKVEAFQERDSWRKMTKKTRKIGHRTVNTTWI</sequence>
<evidence type="ECO:0000313" key="9">
    <source>
        <dbReference type="Proteomes" id="UP000008237"/>
    </source>
</evidence>
<accession>E2B9M6</accession>
<dbReference type="InterPro" id="IPR001650">
    <property type="entry name" value="Helicase_C-like"/>
</dbReference>
<dbReference type="Pfam" id="PF07517">
    <property type="entry name" value="SecA_DEAD"/>
    <property type="match status" value="1"/>
</dbReference>
<dbReference type="SUPFAM" id="SSF52540">
    <property type="entry name" value="P-loop containing nucleoside triphosphate hydrolases"/>
    <property type="match status" value="2"/>
</dbReference>
<evidence type="ECO:0000256" key="2">
    <source>
        <dbReference type="ARBA" id="ARBA00022927"/>
    </source>
</evidence>
<dbReference type="GO" id="GO:0005524">
    <property type="term" value="F:ATP binding"/>
    <property type="evidence" value="ECO:0007669"/>
    <property type="project" value="InterPro"/>
</dbReference>
<proteinExistence type="predicted"/>
<organism evidence="9">
    <name type="scientific">Harpegnathos saltator</name>
    <name type="common">Jerdon's jumping ant</name>
    <dbReference type="NCBI Taxonomy" id="610380"/>
    <lineage>
        <taxon>Eukaryota</taxon>
        <taxon>Metazoa</taxon>
        <taxon>Ecdysozoa</taxon>
        <taxon>Arthropoda</taxon>
        <taxon>Hexapoda</taxon>
        <taxon>Insecta</taxon>
        <taxon>Pterygota</taxon>
        <taxon>Neoptera</taxon>
        <taxon>Endopterygota</taxon>
        <taxon>Hymenoptera</taxon>
        <taxon>Apocrita</taxon>
        <taxon>Aculeata</taxon>
        <taxon>Formicoidea</taxon>
        <taxon>Formicidae</taxon>
        <taxon>Ponerinae</taxon>
        <taxon>Ponerini</taxon>
        <taxon>Harpegnathos</taxon>
    </lineage>
</organism>
<dbReference type="InterPro" id="IPR014018">
    <property type="entry name" value="SecA_motor_DEAD"/>
</dbReference>
<dbReference type="SMART" id="SM00957">
    <property type="entry name" value="SecA_DEAD"/>
    <property type="match status" value="1"/>
</dbReference>
<dbReference type="EMBL" id="GL446573">
    <property type="protein sequence ID" value="EFN87607.1"/>
    <property type="molecule type" value="Genomic_DNA"/>
</dbReference>
<dbReference type="PROSITE" id="PS51192">
    <property type="entry name" value="HELICASE_ATP_BIND_1"/>
    <property type="match status" value="1"/>
</dbReference>
<reference evidence="8 9" key="1">
    <citation type="journal article" date="2010" name="Science">
        <title>Genomic comparison of the ants Camponotus floridanus and Harpegnathos saltator.</title>
        <authorList>
            <person name="Bonasio R."/>
            <person name="Zhang G."/>
            <person name="Ye C."/>
            <person name="Mutti N.S."/>
            <person name="Fang X."/>
            <person name="Qin N."/>
            <person name="Donahue G."/>
            <person name="Yang P."/>
            <person name="Li Q."/>
            <person name="Li C."/>
            <person name="Zhang P."/>
            <person name="Huang Z."/>
            <person name="Berger S.L."/>
            <person name="Reinberg D."/>
            <person name="Wang J."/>
            <person name="Liebig J."/>
        </authorList>
    </citation>
    <scope>NUCLEOTIDE SEQUENCE [LARGE SCALE GENOMIC DNA]</scope>
    <source>
        <strain evidence="8 9">R22 G/1</strain>
    </source>
</reference>
<dbReference type="PROSITE" id="PS51194">
    <property type="entry name" value="HELICASE_CTER"/>
    <property type="match status" value="1"/>
</dbReference>
<dbReference type="GO" id="GO:0006886">
    <property type="term" value="P:intracellular protein transport"/>
    <property type="evidence" value="ECO:0007669"/>
    <property type="project" value="InterPro"/>
</dbReference>
<feature type="repeat" description="TPR" evidence="4">
    <location>
        <begin position="2175"/>
        <end position="2208"/>
    </location>
</feature>
<dbReference type="GO" id="GO:0017038">
    <property type="term" value="P:protein import"/>
    <property type="evidence" value="ECO:0007669"/>
    <property type="project" value="InterPro"/>
</dbReference>
<keyword evidence="2" id="KW-0813">Transport</keyword>
<dbReference type="Proteomes" id="UP000008237">
    <property type="component" value="Unassembled WGS sequence"/>
</dbReference>
<name>E2B9M6_HARSA</name>
<dbReference type="GO" id="GO:0016020">
    <property type="term" value="C:membrane"/>
    <property type="evidence" value="ECO:0007669"/>
    <property type="project" value="InterPro"/>
</dbReference>
<keyword evidence="2" id="KW-0653">Protein transport</keyword>
<evidence type="ECO:0000313" key="8">
    <source>
        <dbReference type="EMBL" id="EFN87607.1"/>
    </source>
</evidence>
<keyword evidence="9" id="KW-1185">Reference proteome</keyword>
<dbReference type="InterPro" id="IPR019734">
    <property type="entry name" value="TPR_rpt"/>
</dbReference>
<dbReference type="PANTHER" id="PTHR30612:SF0">
    <property type="entry name" value="CHLOROPLAST PROTEIN-TRANSPORTING ATPASE"/>
    <property type="match status" value="1"/>
</dbReference>
<evidence type="ECO:0000259" key="5">
    <source>
        <dbReference type="PROSITE" id="PS51192"/>
    </source>
</evidence>
<dbReference type="Gene3D" id="3.90.1440.10">
    <property type="entry name" value="SecA, preprotein cross-linking domain"/>
    <property type="match status" value="1"/>
</dbReference>
<dbReference type="PRINTS" id="PR00906">
    <property type="entry name" value="SECA"/>
</dbReference>
<dbReference type="InterPro" id="IPR027417">
    <property type="entry name" value="P-loop_NTPase"/>
</dbReference>
<keyword evidence="1" id="KW-0963">Cytoplasm</keyword>
<dbReference type="PROSITE" id="PS51196">
    <property type="entry name" value="SECA_MOTOR_DEAD"/>
    <property type="match status" value="1"/>
</dbReference>
<dbReference type="OMA" id="WILINKC"/>
<dbReference type="Gene3D" id="3.40.50.300">
    <property type="entry name" value="P-loop containing nucleotide triphosphate hydrolases"/>
    <property type="match status" value="3"/>
</dbReference>
<protein>
    <submittedName>
        <fullName evidence="8">Protein translocase subunit secA</fullName>
    </submittedName>
</protein>
<dbReference type="InParanoid" id="E2B9M6"/>
<keyword evidence="4" id="KW-0802">TPR repeat</keyword>
<evidence type="ECO:0000256" key="4">
    <source>
        <dbReference type="PROSITE-ProRule" id="PRU00339"/>
    </source>
</evidence>
<evidence type="ECO:0000259" key="6">
    <source>
        <dbReference type="PROSITE" id="PS51194"/>
    </source>
</evidence>
<feature type="domain" description="SecA family profile" evidence="7">
    <location>
        <begin position="1410"/>
        <end position="2072"/>
    </location>
</feature>
<feature type="domain" description="Helicase ATP-binding" evidence="5">
    <location>
        <begin position="1505"/>
        <end position="1641"/>
    </location>
</feature>
<dbReference type="InterPro" id="IPR014001">
    <property type="entry name" value="Helicase_ATP-bd"/>
</dbReference>
<dbReference type="OrthoDB" id="7663308at2759"/>
<gene>
    <name evidence="8" type="ORF">EAI_06435</name>
</gene>
<dbReference type="GO" id="GO:0006605">
    <property type="term" value="P:protein targeting"/>
    <property type="evidence" value="ECO:0007669"/>
    <property type="project" value="InterPro"/>
</dbReference>
<keyword evidence="3" id="KW-0811">Translocation</keyword>
<dbReference type="InterPro" id="IPR000185">
    <property type="entry name" value="SecA"/>
</dbReference>
<dbReference type="PANTHER" id="PTHR30612">
    <property type="entry name" value="SECA INNER MEMBRANE COMPONENT OF SEC PROTEIN SECRETION SYSTEM"/>
    <property type="match status" value="1"/>
</dbReference>
<dbReference type="InterPro" id="IPR011115">
    <property type="entry name" value="SecA_DEAD"/>
</dbReference>
<evidence type="ECO:0000259" key="7">
    <source>
        <dbReference type="PROSITE" id="PS51196"/>
    </source>
</evidence>
<evidence type="ECO:0000256" key="3">
    <source>
        <dbReference type="ARBA" id="ARBA00023010"/>
    </source>
</evidence>
<feature type="domain" description="Helicase C-terminal" evidence="6">
    <location>
        <begin position="1916"/>
        <end position="2115"/>
    </location>
</feature>